<name>A0A239A8H7_9PSEU</name>
<gene>
    <name evidence="7" type="ORF">SAMN06265360_1339</name>
</gene>
<keyword evidence="8" id="KW-1185">Reference proteome</keyword>
<dbReference type="GO" id="GO:0016491">
    <property type="term" value="F:oxidoreductase activity"/>
    <property type="evidence" value="ECO:0007669"/>
    <property type="project" value="InterPro"/>
</dbReference>
<dbReference type="PANTHER" id="PTHR46091:SF3">
    <property type="entry name" value="AMINE OXIDASE DOMAIN-CONTAINING PROTEIN"/>
    <property type="match status" value="1"/>
</dbReference>
<keyword evidence="4" id="KW-0521">NADP</keyword>
<accession>A0A239A8H7</accession>
<proteinExistence type="predicted"/>
<dbReference type="SUPFAM" id="SSF51905">
    <property type="entry name" value="FAD/NAD(P)-binding domain"/>
    <property type="match status" value="1"/>
</dbReference>
<keyword evidence="1" id="KW-0285">Flavoprotein</keyword>
<evidence type="ECO:0000256" key="3">
    <source>
        <dbReference type="ARBA" id="ARBA00022827"/>
    </source>
</evidence>
<evidence type="ECO:0000256" key="4">
    <source>
        <dbReference type="ARBA" id="ARBA00022857"/>
    </source>
</evidence>
<keyword evidence="5" id="KW-0520">NAD</keyword>
<dbReference type="Proteomes" id="UP000198348">
    <property type="component" value="Unassembled WGS sequence"/>
</dbReference>
<evidence type="ECO:0000313" key="7">
    <source>
        <dbReference type="EMBL" id="SNR91935.1"/>
    </source>
</evidence>
<dbReference type="RefSeq" id="WP_089303364.1">
    <property type="nucleotide sequence ID" value="NZ_FZNW01000033.1"/>
</dbReference>
<dbReference type="AlphaFoldDB" id="A0A239A8H7"/>
<dbReference type="PANTHER" id="PTHR46091">
    <property type="entry name" value="BLR7054 PROTEIN"/>
    <property type="match status" value="1"/>
</dbReference>
<evidence type="ECO:0000313" key="8">
    <source>
        <dbReference type="Proteomes" id="UP000198348"/>
    </source>
</evidence>
<dbReference type="InterPro" id="IPR036188">
    <property type="entry name" value="FAD/NAD-bd_sf"/>
</dbReference>
<dbReference type="InterPro" id="IPR002937">
    <property type="entry name" value="Amino_oxidase"/>
</dbReference>
<protein>
    <submittedName>
        <fullName evidence="7">Phytoene dehydrogenase-related protein</fullName>
    </submittedName>
</protein>
<dbReference type="Gene3D" id="3.90.660.50">
    <property type="match status" value="1"/>
</dbReference>
<keyword evidence="3" id="KW-0274">FAD</keyword>
<evidence type="ECO:0000256" key="2">
    <source>
        <dbReference type="ARBA" id="ARBA00022729"/>
    </source>
</evidence>
<sequence>MVDEKFDVLVAGAGLGGLSTAALLAKDEGKKVLVVEREQDTGGRMHHFKGDEIREAEDYLGPLRASRGRLAHSIPDLDTILDQKLLAGYSFELGMHDIVNGAHSRMVHILNHLGVPVEIVPLKACGFWRDGVLHQLERGSFPWFEKQDHLEMKEILGEMLRMPIEEVREANRISLLDFLAPRTQNPKVLEFFDILGAFTVGMNSARELSAGEFILATRMPMSAGLHFADGTLGQMGGESFMQMAFNLADVIRQHGGDVRTGQTVQTVLVEDDVAKGLRVTDANGNTHDLLAETVVLNVPAVLAVEKLIPREALQAEFVEHVRGLKSGGAFAPIYGLGKSVIDIPGMLFTKVPVDDPALPDGVVLGYEAHSLFVEGKAPAGKEIIECWIGLSTEKLRELERAGKLVMLAETITDFMKASHPGFADALEWALFPAIDGVTSVQPTPEQAWDGMLDPKCPGVEGLYFVGDSVKNYGQFMDGVAYTALLTTDAITGKSYLEEILPPYQREV</sequence>
<dbReference type="Pfam" id="PF01593">
    <property type="entry name" value="Amino_oxidase"/>
    <property type="match status" value="1"/>
</dbReference>
<dbReference type="Gene3D" id="3.50.50.60">
    <property type="entry name" value="FAD/NAD(P)-binding domain"/>
    <property type="match status" value="2"/>
</dbReference>
<evidence type="ECO:0000256" key="1">
    <source>
        <dbReference type="ARBA" id="ARBA00022630"/>
    </source>
</evidence>
<evidence type="ECO:0000256" key="5">
    <source>
        <dbReference type="ARBA" id="ARBA00023027"/>
    </source>
</evidence>
<dbReference type="OrthoDB" id="9774675at2"/>
<evidence type="ECO:0000259" key="6">
    <source>
        <dbReference type="Pfam" id="PF01593"/>
    </source>
</evidence>
<dbReference type="EMBL" id="FZNW01000033">
    <property type="protein sequence ID" value="SNR91935.1"/>
    <property type="molecule type" value="Genomic_DNA"/>
</dbReference>
<keyword evidence="2" id="KW-0732">Signal</keyword>
<reference evidence="7 8" key="1">
    <citation type="submission" date="2017-06" db="EMBL/GenBank/DDBJ databases">
        <authorList>
            <person name="Kim H.J."/>
            <person name="Triplett B.A."/>
        </authorList>
    </citation>
    <scope>NUCLEOTIDE SEQUENCE [LARGE SCALE GENOMIC DNA]</scope>
    <source>
        <strain evidence="7 8">DSM 45207</strain>
    </source>
</reference>
<feature type="domain" description="Amine oxidase" evidence="6">
    <location>
        <begin position="15"/>
        <end position="490"/>
    </location>
</feature>
<dbReference type="InterPro" id="IPR052206">
    <property type="entry name" value="Retinol_saturase"/>
</dbReference>
<organism evidence="7 8">
    <name type="scientific">Haloechinothrix alba</name>
    <dbReference type="NCBI Taxonomy" id="664784"/>
    <lineage>
        <taxon>Bacteria</taxon>
        <taxon>Bacillati</taxon>
        <taxon>Actinomycetota</taxon>
        <taxon>Actinomycetes</taxon>
        <taxon>Pseudonocardiales</taxon>
        <taxon>Pseudonocardiaceae</taxon>
        <taxon>Haloechinothrix</taxon>
    </lineage>
</organism>